<dbReference type="InParanoid" id="B0WTY3"/>
<name>B0WTY3_CULQU</name>
<dbReference type="HOGENOM" id="CLU_2348719_0_0_1"/>
<evidence type="ECO:0000313" key="4">
    <source>
        <dbReference type="Proteomes" id="UP000002320"/>
    </source>
</evidence>
<gene>
    <name evidence="3" type="primary">6043163</name>
    <name evidence="2" type="ORF">CpipJ_CPIJ010499</name>
</gene>
<reference evidence="2" key="1">
    <citation type="submission" date="2007-03" db="EMBL/GenBank/DDBJ databases">
        <title>Annotation of Culex pipiens quinquefasciatus.</title>
        <authorList>
            <consortium name="The Broad Institute Genome Sequencing Platform"/>
            <person name="Atkinson P.W."/>
            <person name="Hemingway J."/>
            <person name="Christensen B.M."/>
            <person name="Higgs S."/>
            <person name="Kodira C."/>
            <person name="Hannick L."/>
            <person name="Megy K."/>
            <person name="O'Leary S."/>
            <person name="Pearson M."/>
            <person name="Haas B.J."/>
            <person name="Mauceli E."/>
            <person name="Wortman J.R."/>
            <person name="Lee N.H."/>
            <person name="Guigo R."/>
            <person name="Stanke M."/>
            <person name="Alvarado L."/>
            <person name="Amedeo P."/>
            <person name="Antoine C.H."/>
            <person name="Arensburger P."/>
            <person name="Bidwell S.L."/>
            <person name="Crawford M."/>
            <person name="Camaro F."/>
            <person name="Devon K."/>
            <person name="Engels R."/>
            <person name="Hammond M."/>
            <person name="Howarth C."/>
            <person name="Koehrsen M."/>
            <person name="Lawson D."/>
            <person name="Montgomery P."/>
            <person name="Nene V."/>
            <person name="Nusbaum C."/>
            <person name="Puiu D."/>
            <person name="Romero-Severson J."/>
            <person name="Severson D.W."/>
            <person name="Shumway M."/>
            <person name="Sisk P."/>
            <person name="Stolte C."/>
            <person name="Zeng Q."/>
            <person name="Eisenstadt E."/>
            <person name="Fraser-Liggett C."/>
            <person name="Strausberg R."/>
            <person name="Galagan J."/>
            <person name="Birren B."/>
            <person name="Collins F.H."/>
        </authorList>
    </citation>
    <scope>NUCLEOTIDE SEQUENCE [LARGE SCALE GENOMIC DNA]</scope>
    <source>
        <strain evidence="2">JHB</strain>
    </source>
</reference>
<organism>
    <name type="scientific">Culex quinquefasciatus</name>
    <name type="common">Southern house mosquito</name>
    <name type="synonym">Culex pungens</name>
    <dbReference type="NCBI Taxonomy" id="7176"/>
    <lineage>
        <taxon>Eukaryota</taxon>
        <taxon>Metazoa</taxon>
        <taxon>Ecdysozoa</taxon>
        <taxon>Arthropoda</taxon>
        <taxon>Hexapoda</taxon>
        <taxon>Insecta</taxon>
        <taxon>Pterygota</taxon>
        <taxon>Neoptera</taxon>
        <taxon>Endopterygota</taxon>
        <taxon>Diptera</taxon>
        <taxon>Nematocera</taxon>
        <taxon>Culicoidea</taxon>
        <taxon>Culicidae</taxon>
        <taxon>Culicinae</taxon>
        <taxon>Culicini</taxon>
        <taxon>Culex</taxon>
        <taxon>Culex</taxon>
    </lineage>
</organism>
<dbReference type="Proteomes" id="UP000002320">
    <property type="component" value="Unassembled WGS sequence"/>
</dbReference>
<reference evidence="3" key="2">
    <citation type="submission" date="2021-02" db="UniProtKB">
        <authorList>
            <consortium name="EnsemblMetazoa"/>
        </authorList>
    </citation>
    <scope>IDENTIFICATION</scope>
    <source>
        <strain evidence="3">JHB</strain>
    </source>
</reference>
<proteinExistence type="predicted"/>
<sequence>MRLQWQILEEIHPTLFRNRLKNPRATGRKEEVAASGSERVPPVLMDSTRDNTQMLINAVCELLTERDEEAVGAKMHVRRQFYPVPGAPAPKPLTFFF</sequence>
<evidence type="ECO:0000256" key="1">
    <source>
        <dbReference type="SAM" id="MobiDB-lite"/>
    </source>
</evidence>
<evidence type="ECO:0000313" key="2">
    <source>
        <dbReference type="EMBL" id="EDS34684.1"/>
    </source>
</evidence>
<keyword evidence="4" id="KW-1185">Reference proteome</keyword>
<dbReference type="EMBL" id="DS232095">
    <property type="protein sequence ID" value="EDS34684.1"/>
    <property type="molecule type" value="Genomic_DNA"/>
</dbReference>
<dbReference type="VEuPathDB" id="VectorBase:CPIJ010499"/>
<evidence type="ECO:0000313" key="3">
    <source>
        <dbReference type="EnsemblMetazoa" id="CPIJ010499-PA"/>
    </source>
</evidence>
<feature type="region of interest" description="Disordered" evidence="1">
    <location>
        <begin position="20"/>
        <end position="47"/>
    </location>
</feature>
<protein>
    <submittedName>
        <fullName evidence="2 3">Ribosome biogenesis regulatory protein</fullName>
    </submittedName>
</protein>
<accession>B0WTY3</accession>
<dbReference type="KEGG" id="cqu:CpipJ_CPIJ010499"/>
<dbReference type="AlphaFoldDB" id="B0WTY3"/>
<dbReference type="EnsemblMetazoa" id="CPIJ010499-RA">
    <property type="protein sequence ID" value="CPIJ010499-PA"/>
    <property type="gene ID" value="CPIJ010499"/>
</dbReference>